<dbReference type="Gene3D" id="3.30.710.10">
    <property type="entry name" value="Potassium Channel Kv1.1, Chain A"/>
    <property type="match status" value="1"/>
</dbReference>
<dbReference type="InterPro" id="IPR011333">
    <property type="entry name" value="SKP1/BTB/POZ_sf"/>
</dbReference>
<reference evidence="2 3" key="1">
    <citation type="journal article" name="Sci. Rep.">
        <title>Telomere-to-telomere assembled and centromere annotated genomes of the two main subspecies of the button mushroom Agaricus bisporus reveal especially polymorphic chromosome ends.</title>
        <authorList>
            <person name="Sonnenberg A.S.M."/>
            <person name="Sedaghat-Telgerd N."/>
            <person name="Lavrijssen B."/>
            <person name="Ohm R.A."/>
            <person name="Hendrickx P.M."/>
            <person name="Scholtmeijer K."/>
            <person name="Baars J.J.P."/>
            <person name="van Peer A."/>
        </authorList>
    </citation>
    <scope>NUCLEOTIDE SEQUENCE [LARGE SCALE GENOMIC DNA]</scope>
    <source>
        <strain evidence="2 3">H119_p4</strain>
    </source>
</reference>
<dbReference type="OMA" id="WRSHMAG"/>
<accession>A0A8H7C8K2</accession>
<evidence type="ECO:0000313" key="3">
    <source>
        <dbReference type="Proteomes" id="UP000629468"/>
    </source>
</evidence>
<feature type="domain" description="BTB" evidence="1">
    <location>
        <begin position="27"/>
        <end position="103"/>
    </location>
</feature>
<protein>
    <recommendedName>
        <fullName evidence="1">BTB domain-containing protein</fullName>
    </recommendedName>
</protein>
<gene>
    <name evidence="2" type="ORF">Agabi119p4_7633</name>
</gene>
<comment type="caution">
    <text evidence="2">The sequence shown here is derived from an EMBL/GenBank/DDBJ whole genome shotgun (WGS) entry which is preliminary data.</text>
</comment>
<organism evidence="2 3">
    <name type="scientific">Agaricus bisporus var. burnettii</name>
    <dbReference type="NCBI Taxonomy" id="192524"/>
    <lineage>
        <taxon>Eukaryota</taxon>
        <taxon>Fungi</taxon>
        <taxon>Dikarya</taxon>
        <taxon>Basidiomycota</taxon>
        <taxon>Agaricomycotina</taxon>
        <taxon>Agaricomycetes</taxon>
        <taxon>Agaricomycetidae</taxon>
        <taxon>Agaricales</taxon>
        <taxon>Agaricineae</taxon>
        <taxon>Agaricaceae</taxon>
        <taxon>Agaricus</taxon>
    </lineage>
</organism>
<dbReference type="Proteomes" id="UP000629468">
    <property type="component" value="Unassembled WGS sequence"/>
</dbReference>
<dbReference type="SUPFAM" id="SSF54695">
    <property type="entry name" value="POZ domain"/>
    <property type="match status" value="1"/>
</dbReference>
<name>A0A8H7C8K2_AGABI</name>
<evidence type="ECO:0000259" key="1">
    <source>
        <dbReference type="PROSITE" id="PS50097"/>
    </source>
</evidence>
<dbReference type="InterPro" id="IPR000210">
    <property type="entry name" value="BTB/POZ_dom"/>
</dbReference>
<sequence>MPPFNTETRPPPPTAVTRHHEYYIFSGDLFFLAREKVYFRVHSHFFHKFSGYWRSHMAGPVSPGDNRRPAGFHESTAFLIDLDPDDFALFLLVFYNPKYDLYNLTLDEWNTLLRLATEWDCPKIREMVFSRIDKMPALDVISKIKLYTQYKAPHSYLLPLCFQLAVRDRMPGREEFRLFDYDTFYNIFTAREMLRTPLASTSQGTPVNLTPDEKFDIVAVAFGLHPQEIATLRTSVVPLIVEASQPSSLPRNRGGIPKN</sequence>
<proteinExistence type="predicted"/>
<dbReference type="EMBL" id="JABXXO010000010">
    <property type="protein sequence ID" value="KAF7768390.1"/>
    <property type="molecule type" value="Genomic_DNA"/>
</dbReference>
<dbReference type="PROSITE" id="PS50097">
    <property type="entry name" value="BTB"/>
    <property type="match status" value="1"/>
</dbReference>
<evidence type="ECO:0000313" key="2">
    <source>
        <dbReference type="EMBL" id="KAF7768390.1"/>
    </source>
</evidence>
<dbReference type="AlphaFoldDB" id="A0A8H7C8K2"/>